<dbReference type="SMART" id="SM00448">
    <property type="entry name" value="REC"/>
    <property type="match status" value="1"/>
</dbReference>
<evidence type="ECO:0000259" key="6">
    <source>
        <dbReference type="PROSITE" id="PS50110"/>
    </source>
</evidence>
<evidence type="ECO:0000259" key="7">
    <source>
        <dbReference type="PROSITE" id="PS51755"/>
    </source>
</evidence>
<evidence type="ECO:0000256" key="3">
    <source>
        <dbReference type="ARBA" id="ARBA00023163"/>
    </source>
</evidence>
<dbReference type="Pfam" id="PF00072">
    <property type="entry name" value="Response_reg"/>
    <property type="match status" value="1"/>
</dbReference>
<keyword evidence="2 5" id="KW-0238">DNA-binding</keyword>
<dbReference type="InterPro" id="IPR016032">
    <property type="entry name" value="Sig_transdc_resp-reg_C-effctor"/>
</dbReference>
<evidence type="ECO:0000256" key="1">
    <source>
        <dbReference type="ARBA" id="ARBA00023015"/>
    </source>
</evidence>
<dbReference type="CDD" id="cd17624">
    <property type="entry name" value="REC_OmpR_PmrA-like"/>
    <property type="match status" value="1"/>
</dbReference>
<dbReference type="Gene3D" id="6.10.250.690">
    <property type="match status" value="1"/>
</dbReference>
<dbReference type="EMBL" id="CP141769">
    <property type="protein sequence ID" value="WRS40029.1"/>
    <property type="molecule type" value="Genomic_DNA"/>
</dbReference>
<dbReference type="InterPro" id="IPR036388">
    <property type="entry name" value="WH-like_DNA-bd_sf"/>
</dbReference>
<proteinExistence type="predicted"/>
<dbReference type="CDD" id="cd00383">
    <property type="entry name" value="trans_reg_C"/>
    <property type="match status" value="1"/>
</dbReference>
<feature type="domain" description="OmpR/PhoB-type" evidence="7">
    <location>
        <begin position="125"/>
        <end position="221"/>
    </location>
</feature>
<evidence type="ECO:0000256" key="5">
    <source>
        <dbReference type="PROSITE-ProRule" id="PRU01091"/>
    </source>
</evidence>
<dbReference type="SUPFAM" id="SSF52172">
    <property type="entry name" value="CheY-like"/>
    <property type="match status" value="1"/>
</dbReference>
<sequence>MRILLTEDDPALADLLVRACTQAGYRVDQVSDGVAADLALTTETYDALILDLGLPRMDGLHVLKRLRQRGSRLPVMILTARDAIADRVAGLDSGADDYLSKPFAVAELQARLRALVRRNQGGPASSCLSLGSLRYDTTSRQVFLGDQEIELSSREREILSSLLHKAGKVLSKQALAASISTWEASVGSNAVEVYVHRLRKKLEPAGIVIRTVRGLGYVIESSDEPSA</sequence>
<dbReference type="InterPro" id="IPR001867">
    <property type="entry name" value="OmpR/PhoB-type_DNA-bd"/>
</dbReference>
<dbReference type="Proteomes" id="UP001334732">
    <property type="component" value="Chromosome"/>
</dbReference>
<dbReference type="RefSeq" id="WP_324780560.1">
    <property type="nucleotide sequence ID" value="NZ_CP141769.1"/>
</dbReference>
<feature type="modified residue" description="4-aspartylphosphate" evidence="4">
    <location>
        <position position="51"/>
    </location>
</feature>
<dbReference type="SMART" id="SM00862">
    <property type="entry name" value="Trans_reg_C"/>
    <property type="match status" value="1"/>
</dbReference>
<dbReference type="PANTHER" id="PTHR48111:SF67">
    <property type="entry name" value="TRANSCRIPTIONAL REGULATORY PROTEIN TCTD"/>
    <property type="match status" value="1"/>
</dbReference>
<dbReference type="InterPro" id="IPR011006">
    <property type="entry name" value="CheY-like_superfamily"/>
</dbReference>
<keyword evidence="4" id="KW-0597">Phosphoprotein</keyword>
<evidence type="ECO:0000256" key="2">
    <source>
        <dbReference type="ARBA" id="ARBA00023125"/>
    </source>
</evidence>
<dbReference type="PANTHER" id="PTHR48111">
    <property type="entry name" value="REGULATOR OF RPOS"/>
    <property type="match status" value="1"/>
</dbReference>
<feature type="domain" description="Response regulatory" evidence="6">
    <location>
        <begin position="2"/>
        <end position="116"/>
    </location>
</feature>
<feature type="DNA-binding region" description="OmpR/PhoB-type" evidence="5">
    <location>
        <begin position="125"/>
        <end position="221"/>
    </location>
</feature>
<name>A0ABZ1CL04_9PROT</name>
<evidence type="ECO:0000256" key="4">
    <source>
        <dbReference type="PROSITE-ProRule" id="PRU00169"/>
    </source>
</evidence>
<accession>A0ABZ1CL04</accession>
<dbReference type="Gene3D" id="1.10.10.10">
    <property type="entry name" value="Winged helix-like DNA-binding domain superfamily/Winged helix DNA-binding domain"/>
    <property type="match status" value="1"/>
</dbReference>
<reference evidence="8 9" key="1">
    <citation type="submission" date="2023-12" db="EMBL/GenBank/DDBJ databases">
        <title>Thiobacillus sedimentum sp. nov., a chemolithoautotrophic sulfur-oxidizing bacterium isolated from freshwater sediment.</title>
        <authorList>
            <person name="Luo J."/>
            <person name="Dai C."/>
        </authorList>
    </citation>
    <scope>NUCLEOTIDE SEQUENCE [LARGE SCALE GENOMIC DNA]</scope>
    <source>
        <strain evidence="8 9">SCUT-2</strain>
    </source>
</reference>
<dbReference type="PROSITE" id="PS50110">
    <property type="entry name" value="RESPONSE_REGULATORY"/>
    <property type="match status" value="1"/>
</dbReference>
<gene>
    <name evidence="8" type="ORF">VA613_03955</name>
</gene>
<keyword evidence="9" id="KW-1185">Reference proteome</keyword>
<dbReference type="PROSITE" id="PS51755">
    <property type="entry name" value="OMPR_PHOB"/>
    <property type="match status" value="1"/>
</dbReference>
<dbReference type="InterPro" id="IPR001789">
    <property type="entry name" value="Sig_transdc_resp-reg_receiver"/>
</dbReference>
<dbReference type="InterPro" id="IPR039420">
    <property type="entry name" value="WalR-like"/>
</dbReference>
<dbReference type="Gene3D" id="3.40.50.2300">
    <property type="match status" value="1"/>
</dbReference>
<evidence type="ECO:0000313" key="9">
    <source>
        <dbReference type="Proteomes" id="UP001334732"/>
    </source>
</evidence>
<dbReference type="SUPFAM" id="SSF46894">
    <property type="entry name" value="C-terminal effector domain of the bipartite response regulators"/>
    <property type="match status" value="1"/>
</dbReference>
<keyword evidence="3" id="KW-0804">Transcription</keyword>
<dbReference type="Pfam" id="PF00486">
    <property type="entry name" value="Trans_reg_C"/>
    <property type="match status" value="1"/>
</dbReference>
<organism evidence="8 9">
    <name type="scientific">Thiobacillus sedimenti</name>
    <dbReference type="NCBI Taxonomy" id="3110231"/>
    <lineage>
        <taxon>Bacteria</taxon>
        <taxon>Pseudomonadati</taxon>
        <taxon>Pseudomonadota</taxon>
        <taxon>Betaproteobacteria</taxon>
        <taxon>Nitrosomonadales</taxon>
        <taxon>Thiobacillaceae</taxon>
        <taxon>Thiobacillus</taxon>
    </lineage>
</organism>
<protein>
    <submittedName>
        <fullName evidence="8">Response regulator transcription factor</fullName>
    </submittedName>
</protein>
<evidence type="ECO:0000313" key="8">
    <source>
        <dbReference type="EMBL" id="WRS40029.1"/>
    </source>
</evidence>
<keyword evidence="1" id="KW-0805">Transcription regulation</keyword>